<evidence type="ECO:0000256" key="5">
    <source>
        <dbReference type="ARBA" id="ARBA00022692"/>
    </source>
</evidence>
<evidence type="ECO:0000259" key="12">
    <source>
        <dbReference type="SMART" id="SM00965"/>
    </source>
</evidence>
<organism evidence="13 14">
    <name type="scientific">Novosphingobium resinovorum</name>
    <dbReference type="NCBI Taxonomy" id="158500"/>
    <lineage>
        <taxon>Bacteria</taxon>
        <taxon>Pseudomonadati</taxon>
        <taxon>Pseudomonadota</taxon>
        <taxon>Alphaproteobacteria</taxon>
        <taxon>Sphingomonadales</taxon>
        <taxon>Sphingomonadaceae</taxon>
        <taxon>Novosphingobium</taxon>
    </lineage>
</organism>
<gene>
    <name evidence="13" type="ORF">BV97_03123</name>
</gene>
<name>A0A031JUT7_9SPHN</name>
<accession>A0A031JUT7</accession>
<dbReference type="Proteomes" id="UP000024329">
    <property type="component" value="Unassembled WGS sequence"/>
</dbReference>
<evidence type="ECO:0000256" key="3">
    <source>
        <dbReference type="ARBA" id="ARBA00022452"/>
    </source>
</evidence>
<protein>
    <submittedName>
        <fullName evidence="13">TonB-dependent receptor-like protein</fullName>
    </submittedName>
</protein>
<dbReference type="AlphaFoldDB" id="A0A031JUT7"/>
<dbReference type="SMART" id="SM00965">
    <property type="entry name" value="STN"/>
    <property type="match status" value="1"/>
</dbReference>
<proteinExistence type="inferred from homology"/>
<keyword evidence="7 11" id="KW-0798">TonB box</keyword>
<comment type="similarity">
    <text evidence="10 11">Belongs to the TonB-dependent receptor family.</text>
</comment>
<keyword evidence="6" id="KW-0408">Iron</keyword>
<dbReference type="SUPFAM" id="SSF56935">
    <property type="entry name" value="Porins"/>
    <property type="match status" value="1"/>
</dbReference>
<feature type="domain" description="Secretin/TonB short N-terminal" evidence="12">
    <location>
        <begin position="61"/>
        <end position="112"/>
    </location>
</feature>
<keyword evidence="13" id="KW-0675">Receptor</keyword>
<keyword evidence="8 10" id="KW-0472">Membrane</keyword>
<keyword evidence="4" id="KW-0410">Iron transport</keyword>
<evidence type="ECO:0000256" key="7">
    <source>
        <dbReference type="ARBA" id="ARBA00023077"/>
    </source>
</evidence>
<evidence type="ECO:0000256" key="11">
    <source>
        <dbReference type="RuleBase" id="RU003357"/>
    </source>
</evidence>
<dbReference type="InterPro" id="IPR039426">
    <property type="entry name" value="TonB-dep_rcpt-like"/>
</dbReference>
<evidence type="ECO:0000256" key="4">
    <source>
        <dbReference type="ARBA" id="ARBA00022496"/>
    </source>
</evidence>
<dbReference type="Gene3D" id="2.170.130.10">
    <property type="entry name" value="TonB-dependent receptor, plug domain"/>
    <property type="match status" value="1"/>
</dbReference>
<dbReference type="InterPro" id="IPR012910">
    <property type="entry name" value="Plug_dom"/>
</dbReference>
<dbReference type="InterPro" id="IPR037066">
    <property type="entry name" value="Plug_dom_sf"/>
</dbReference>
<dbReference type="Pfam" id="PF00593">
    <property type="entry name" value="TonB_dep_Rec_b-barrel"/>
    <property type="match status" value="1"/>
</dbReference>
<dbReference type="Gene3D" id="3.55.50.30">
    <property type="match status" value="1"/>
</dbReference>
<dbReference type="PATRIC" id="fig|158500.4.peg.3190"/>
<dbReference type="eggNOG" id="COG4771">
    <property type="taxonomic scope" value="Bacteria"/>
</dbReference>
<dbReference type="RefSeq" id="WP_236727374.1">
    <property type="nucleotide sequence ID" value="NZ_JFYZ01000015.1"/>
</dbReference>
<dbReference type="InterPro" id="IPR000531">
    <property type="entry name" value="Beta-barrel_TonB"/>
</dbReference>
<evidence type="ECO:0000256" key="10">
    <source>
        <dbReference type="PROSITE-ProRule" id="PRU01360"/>
    </source>
</evidence>
<dbReference type="Gene3D" id="2.40.170.20">
    <property type="entry name" value="TonB-dependent receptor, beta-barrel domain"/>
    <property type="match status" value="1"/>
</dbReference>
<comment type="subcellular location">
    <subcellularLocation>
        <location evidence="1 10">Cell outer membrane</location>
        <topology evidence="1 10">Multi-pass membrane protein</topology>
    </subcellularLocation>
</comment>
<dbReference type="Pfam" id="PF07715">
    <property type="entry name" value="Plug"/>
    <property type="match status" value="1"/>
</dbReference>
<comment type="caution">
    <text evidence="13">The sequence shown here is derived from an EMBL/GenBank/DDBJ whole genome shotgun (WGS) entry which is preliminary data.</text>
</comment>
<evidence type="ECO:0000256" key="2">
    <source>
        <dbReference type="ARBA" id="ARBA00022448"/>
    </source>
</evidence>
<dbReference type="InterPro" id="IPR036942">
    <property type="entry name" value="Beta-barrel_TonB_sf"/>
</dbReference>
<evidence type="ECO:0000256" key="1">
    <source>
        <dbReference type="ARBA" id="ARBA00004571"/>
    </source>
</evidence>
<sequence length="909" mass="96022">MKMRGSLSLLYGAATYAALSCALLANGSVRARETRSEAIAFNIPGGSLQAALTAFAGQSGLQLIYAPENVAGRAASAVREKLPARVALDRLIKGTGLHIRQVNERVIVLERYGTRPGTGGLTVSGEADAASQTAAPIPDSIAASGVGTERSAPDPMTARDEEIVVTGSRIRGAASPSPRTTATRQALEDAGITDMAGFSRILLQNFTGGQNPGVAGGGDQGGQNNINNSATLNLRGLGPDATLTLINGHRLAYDALNQGIDISTIPLAAIERVEVVADGASALYGSDAVGGVANIVLRRDYSGAQVSARYGASTDGGNSQQQYTGVTGARWNSGGVMVAADYTHSSPITAADRSYTRHLDESQMLLLRNSQFSAVVAGHQRLAEGVTFEIDAQVAARRSRKATAFFVTRDAYTDGLVNRPRVRTWALTPVVRIELPSQWTASLEFTRSVSKTDILSHRFTAGVDSPGRLTYENHLTNIEGSAEGPLVHLPGGDARLAIGAGYRKFGLDIDVSQIVGGASVTTRDASEKRNSRFAYGELAVPIVGPANRSSGFYDLHLSAAVRYERYEGIDEVATPKFGIVYAPHRDVTFKASWGRSFKIPTLNQINQVQAGSLLPASLFAPQPSPGLPAGATVLLLGGGNPDLRAERATTWTATFELRPSFIPDLEITATYFDVDYRQRIASPVTSVLSSLGNPAFADFITFNPSAQQIEAIIAGLPEGLSNQSGGPFDPAGVGAIIDTSLRNTARERARGLDISALYRAALGEEDTLTLTAAASYLDADRKLSAGQAPLERSGVIFTPPHWRVRGGLNWERANTQVAASLNYAGGVVDNRFVVPAAIGTFTTLDLSAGFRSTAQAGLLRNVDLRVSALNILNEKPDVIRTSDPAAIPFDSTNQSSIGRFVSLAVTKSW</sequence>
<dbReference type="InterPro" id="IPR011662">
    <property type="entry name" value="Secretin/TonB_short_N"/>
</dbReference>
<dbReference type="GO" id="GO:0006826">
    <property type="term" value="P:iron ion transport"/>
    <property type="evidence" value="ECO:0007669"/>
    <property type="project" value="UniProtKB-KW"/>
</dbReference>
<evidence type="ECO:0000256" key="8">
    <source>
        <dbReference type="ARBA" id="ARBA00023136"/>
    </source>
</evidence>
<evidence type="ECO:0000313" key="14">
    <source>
        <dbReference type="Proteomes" id="UP000024329"/>
    </source>
</evidence>
<dbReference type="GO" id="GO:0009279">
    <property type="term" value="C:cell outer membrane"/>
    <property type="evidence" value="ECO:0007669"/>
    <property type="project" value="UniProtKB-SubCell"/>
</dbReference>
<dbReference type="PROSITE" id="PS52016">
    <property type="entry name" value="TONB_DEPENDENT_REC_3"/>
    <property type="match status" value="1"/>
</dbReference>
<dbReference type="PANTHER" id="PTHR47234:SF3">
    <property type="entry name" value="SECRETIN_TONB SHORT N-TERMINAL DOMAIN-CONTAINING PROTEIN"/>
    <property type="match status" value="1"/>
</dbReference>
<keyword evidence="5 10" id="KW-0812">Transmembrane</keyword>
<keyword evidence="9 10" id="KW-0998">Cell outer membrane</keyword>
<evidence type="ECO:0000313" key="13">
    <source>
        <dbReference type="EMBL" id="EZP80705.1"/>
    </source>
</evidence>
<dbReference type="PROSITE" id="PS51257">
    <property type="entry name" value="PROKAR_LIPOPROTEIN"/>
    <property type="match status" value="1"/>
</dbReference>
<reference evidence="13 14" key="1">
    <citation type="submission" date="2014-03" db="EMBL/GenBank/DDBJ databases">
        <title>Whole genome sequence of Novosphingobium resinovorum KF1.</title>
        <authorList>
            <person name="Gan H.M."/>
            <person name="Gan H.Y."/>
            <person name="Chew T.H."/>
            <person name="Savka M.A."/>
        </authorList>
    </citation>
    <scope>NUCLEOTIDE SEQUENCE [LARGE SCALE GENOMIC DNA]</scope>
    <source>
        <strain evidence="13 14">KF1</strain>
    </source>
</reference>
<dbReference type="EMBL" id="JFYZ01000015">
    <property type="protein sequence ID" value="EZP80705.1"/>
    <property type="molecule type" value="Genomic_DNA"/>
</dbReference>
<keyword evidence="3 10" id="KW-1134">Transmembrane beta strand</keyword>
<keyword evidence="4" id="KW-0406">Ion transport</keyword>
<evidence type="ECO:0000256" key="9">
    <source>
        <dbReference type="ARBA" id="ARBA00023237"/>
    </source>
</evidence>
<keyword evidence="2 10" id="KW-0813">Transport</keyword>
<dbReference type="PANTHER" id="PTHR47234">
    <property type="match status" value="1"/>
</dbReference>
<evidence type="ECO:0000256" key="6">
    <source>
        <dbReference type="ARBA" id="ARBA00023004"/>
    </source>
</evidence>